<reference evidence="2" key="1">
    <citation type="journal article" date="2014" name="Front. Microbiol.">
        <title>High frequency of phylogenetically diverse reductive dehalogenase-homologous genes in deep subseafloor sedimentary metagenomes.</title>
        <authorList>
            <person name="Kawai M."/>
            <person name="Futagami T."/>
            <person name="Toyoda A."/>
            <person name="Takaki Y."/>
            <person name="Nishi S."/>
            <person name="Hori S."/>
            <person name="Arai W."/>
            <person name="Tsubouchi T."/>
            <person name="Morono Y."/>
            <person name="Uchiyama I."/>
            <person name="Ito T."/>
            <person name="Fujiyama A."/>
            <person name="Inagaki F."/>
            <person name="Takami H."/>
        </authorList>
    </citation>
    <scope>NUCLEOTIDE SEQUENCE</scope>
    <source>
        <strain evidence="2">Expedition CK06-06</strain>
    </source>
</reference>
<dbReference type="Pfam" id="PF01018">
    <property type="entry name" value="GTP1_OBG"/>
    <property type="match status" value="1"/>
</dbReference>
<dbReference type="InterPro" id="IPR006169">
    <property type="entry name" value="GTP1_OBG_dom"/>
</dbReference>
<sequence length="32" mass="3316">MIDQVEISVAAGDGGSGVVSFRREKYVPHGGP</sequence>
<gene>
    <name evidence="2" type="ORF">S01H1_80944</name>
</gene>
<organism evidence="2">
    <name type="scientific">marine sediment metagenome</name>
    <dbReference type="NCBI Taxonomy" id="412755"/>
    <lineage>
        <taxon>unclassified sequences</taxon>
        <taxon>metagenomes</taxon>
        <taxon>ecological metagenomes</taxon>
    </lineage>
</organism>
<dbReference type="AlphaFoldDB" id="X0Y5T8"/>
<accession>X0Y5T8</accession>
<comment type="caution">
    <text evidence="2">The sequence shown here is derived from an EMBL/GenBank/DDBJ whole genome shotgun (WGS) entry which is preliminary data.</text>
</comment>
<dbReference type="SUPFAM" id="SSF82051">
    <property type="entry name" value="Obg GTP-binding protein N-terminal domain"/>
    <property type="match status" value="1"/>
</dbReference>
<feature type="non-terminal residue" evidence="2">
    <location>
        <position position="32"/>
    </location>
</feature>
<dbReference type="EMBL" id="BARS01054716">
    <property type="protein sequence ID" value="GAG51130.1"/>
    <property type="molecule type" value="Genomic_DNA"/>
</dbReference>
<evidence type="ECO:0000259" key="1">
    <source>
        <dbReference type="PROSITE" id="PS51883"/>
    </source>
</evidence>
<dbReference type="InterPro" id="IPR036726">
    <property type="entry name" value="GTP1_OBG_dom_sf"/>
</dbReference>
<name>X0Y5T8_9ZZZZ</name>
<dbReference type="Gene3D" id="2.70.210.12">
    <property type="entry name" value="GTP1/OBG domain"/>
    <property type="match status" value="1"/>
</dbReference>
<protein>
    <recommendedName>
        <fullName evidence="1">Obg domain-containing protein</fullName>
    </recommendedName>
</protein>
<feature type="domain" description="Obg" evidence="1">
    <location>
        <begin position="1"/>
        <end position="32"/>
    </location>
</feature>
<evidence type="ECO:0000313" key="2">
    <source>
        <dbReference type="EMBL" id="GAG51130.1"/>
    </source>
</evidence>
<proteinExistence type="predicted"/>
<dbReference type="PROSITE" id="PS51883">
    <property type="entry name" value="OBG"/>
    <property type="match status" value="1"/>
</dbReference>